<keyword evidence="7" id="KW-0812">Transmembrane</keyword>
<dbReference type="PROSITE" id="PS50109">
    <property type="entry name" value="HIS_KIN"/>
    <property type="match status" value="1"/>
</dbReference>
<dbReference type="SMART" id="SM00387">
    <property type="entry name" value="HATPase_c"/>
    <property type="match status" value="1"/>
</dbReference>
<evidence type="ECO:0000256" key="3">
    <source>
        <dbReference type="ARBA" id="ARBA00012438"/>
    </source>
</evidence>
<evidence type="ECO:0000259" key="8">
    <source>
        <dbReference type="PROSITE" id="PS50109"/>
    </source>
</evidence>
<evidence type="ECO:0000259" key="9">
    <source>
        <dbReference type="PROSITE" id="PS50885"/>
    </source>
</evidence>
<keyword evidence="6 10" id="KW-0418">Kinase</keyword>
<dbReference type="Gene3D" id="1.10.287.130">
    <property type="match status" value="1"/>
</dbReference>
<dbReference type="EC" id="2.7.13.3" evidence="3"/>
<comment type="caution">
    <text evidence="10">The sequence shown here is derived from an EMBL/GenBank/DDBJ whole genome shotgun (WGS) entry which is preliminary data.</text>
</comment>
<dbReference type="InterPro" id="IPR005467">
    <property type="entry name" value="His_kinase_dom"/>
</dbReference>
<dbReference type="PANTHER" id="PTHR43065">
    <property type="entry name" value="SENSOR HISTIDINE KINASE"/>
    <property type="match status" value="1"/>
</dbReference>
<keyword evidence="4" id="KW-0597">Phosphoprotein</keyword>
<proteinExistence type="predicted"/>
<dbReference type="CDD" id="cd06225">
    <property type="entry name" value="HAMP"/>
    <property type="match status" value="1"/>
</dbReference>
<dbReference type="Pfam" id="PF00672">
    <property type="entry name" value="HAMP"/>
    <property type="match status" value="1"/>
</dbReference>
<keyword evidence="5" id="KW-0808">Transferase</keyword>
<dbReference type="AlphaFoldDB" id="A0A328C473"/>
<dbReference type="Gene3D" id="6.10.340.10">
    <property type="match status" value="1"/>
</dbReference>
<dbReference type="Pfam" id="PF00512">
    <property type="entry name" value="HisKA"/>
    <property type="match status" value="1"/>
</dbReference>
<keyword evidence="7" id="KW-0472">Membrane</keyword>
<sequence>MRLTFKITLLFIGGICLIMAWQGYSRIDRESGLFEAQMRRDHYALGQPLAVMVGYAREEFGEDFALELVERSNQASERLRVRWVWAQRGTLERLRPEAPLELNGLLEQGRAVSWIDRDQVEAGRLYTYVPVVVEGGRIGAVELSESFEREQAYVRASKWRIMWTTLLMLLMAAGLATVTGLLFIARPVDRLVARARAIGQGDLKSPLVLEGHGELSVLAREMNLMSGQLAEASEKLEDETAARIAALQQLRHVDRLKTVGTLAAGLAHELGTPLNVISMRSAMIEDGEVEGDEVTRNARIISEQTERITRIIRQLMDFARVRHLSKTRLEVGPVVEQAIELIRPLAEKAQVQMALQAEAQAFASDVDADQLTQVLTNLLVNALHACRGQGGGEVRVDLGAVRRRHPELEDAPERDFVRVEVSDDGVGMSPEALEQIFEPFFTTKAVGEGSGLGLSVSYGIVREHGGWIEVTSIEGQGSTFGVYLPIEERE</sequence>
<dbReference type="SMART" id="SM00304">
    <property type="entry name" value="HAMP"/>
    <property type="match status" value="1"/>
</dbReference>
<dbReference type="Gene3D" id="3.30.565.10">
    <property type="entry name" value="Histidine kinase-like ATPase, C-terminal domain"/>
    <property type="match status" value="1"/>
</dbReference>
<gene>
    <name evidence="10" type="ORF">DL240_18915</name>
</gene>
<comment type="catalytic activity">
    <reaction evidence="1">
        <text>ATP + protein L-histidine = ADP + protein N-phospho-L-histidine.</text>
        <dbReference type="EC" id="2.7.13.3"/>
    </reaction>
</comment>
<keyword evidence="7" id="KW-1133">Transmembrane helix</keyword>
<keyword evidence="11" id="KW-1185">Reference proteome</keyword>
<dbReference type="GO" id="GO:0000155">
    <property type="term" value="F:phosphorelay sensor kinase activity"/>
    <property type="evidence" value="ECO:0007669"/>
    <property type="project" value="InterPro"/>
</dbReference>
<dbReference type="Proteomes" id="UP000249169">
    <property type="component" value="Unassembled WGS sequence"/>
</dbReference>
<dbReference type="OrthoDB" id="9781147at2"/>
<accession>A0A328C473</accession>
<evidence type="ECO:0000256" key="2">
    <source>
        <dbReference type="ARBA" id="ARBA00004370"/>
    </source>
</evidence>
<dbReference type="EMBL" id="QHKO01000015">
    <property type="protein sequence ID" value="RAL20102.1"/>
    <property type="molecule type" value="Genomic_DNA"/>
</dbReference>
<dbReference type="InterPro" id="IPR003660">
    <property type="entry name" value="HAMP_dom"/>
</dbReference>
<dbReference type="InterPro" id="IPR003594">
    <property type="entry name" value="HATPase_dom"/>
</dbReference>
<dbReference type="InterPro" id="IPR003661">
    <property type="entry name" value="HisK_dim/P_dom"/>
</dbReference>
<reference evidence="10 11" key="1">
    <citation type="submission" date="2018-05" db="EMBL/GenBank/DDBJ databases">
        <title>Lujinxingia marina gen. nov. sp. nov., a new facultative anaerobic member of the class Deltaproteobacteria, and proposal of Lujinxingaceae fam. nov.</title>
        <authorList>
            <person name="Li C.-M."/>
        </authorList>
    </citation>
    <scope>NUCLEOTIDE SEQUENCE [LARGE SCALE GENOMIC DNA]</scope>
    <source>
        <strain evidence="10 11">B210</strain>
    </source>
</reference>
<evidence type="ECO:0000313" key="11">
    <source>
        <dbReference type="Proteomes" id="UP000249169"/>
    </source>
</evidence>
<dbReference type="RefSeq" id="WP_111731460.1">
    <property type="nucleotide sequence ID" value="NZ_QHKO01000015.1"/>
</dbReference>
<dbReference type="InterPro" id="IPR004358">
    <property type="entry name" value="Sig_transdc_His_kin-like_C"/>
</dbReference>
<evidence type="ECO:0000256" key="6">
    <source>
        <dbReference type="ARBA" id="ARBA00022777"/>
    </source>
</evidence>
<dbReference type="SUPFAM" id="SSF158472">
    <property type="entry name" value="HAMP domain-like"/>
    <property type="match status" value="1"/>
</dbReference>
<dbReference type="PANTHER" id="PTHR43065:SF42">
    <property type="entry name" value="TWO-COMPONENT SENSOR PPRA"/>
    <property type="match status" value="1"/>
</dbReference>
<evidence type="ECO:0000313" key="10">
    <source>
        <dbReference type="EMBL" id="RAL20102.1"/>
    </source>
</evidence>
<evidence type="ECO:0000256" key="1">
    <source>
        <dbReference type="ARBA" id="ARBA00000085"/>
    </source>
</evidence>
<comment type="subcellular location">
    <subcellularLocation>
        <location evidence="2">Membrane</location>
    </subcellularLocation>
</comment>
<dbReference type="GO" id="GO:0016020">
    <property type="term" value="C:membrane"/>
    <property type="evidence" value="ECO:0007669"/>
    <property type="project" value="UniProtKB-SubCell"/>
</dbReference>
<dbReference type="PRINTS" id="PR00344">
    <property type="entry name" value="BCTRLSENSOR"/>
</dbReference>
<dbReference type="InterPro" id="IPR036097">
    <property type="entry name" value="HisK_dim/P_sf"/>
</dbReference>
<dbReference type="SUPFAM" id="SSF55874">
    <property type="entry name" value="ATPase domain of HSP90 chaperone/DNA topoisomerase II/histidine kinase"/>
    <property type="match status" value="1"/>
</dbReference>
<evidence type="ECO:0000256" key="7">
    <source>
        <dbReference type="SAM" id="Phobius"/>
    </source>
</evidence>
<dbReference type="CDD" id="cd00082">
    <property type="entry name" value="HisKA"/>
    <property type="match status" value="1"/>
</dbReference>
<dbReference type="SUPFAM" id="SSF47384">
    <property type="entry name" value="Homodimeric domain of signal transducing histidine kinase"/>
    <property type="match status" value="1"/>
</dbReference>
<feature type="transmembrane region" description="Helical" evidence="7">
    <location>
        <begin position="161"/>
        <end position="184"/>
    </location>
</feature>
<dbReference type="Pfam" id="PF02518">
    <property type="entry name" value="HATPase_c"/>
    <property type="match status" value="1"/>
</dbReference>
<protein>
    <recommendedName>
        <fullName evidence="3">histidine kinase</fullName>
        <ecNumber evidence="3">2.7.13.3</ecNumber>
    </recommendedName>
</protein>
<feature type="domain" description="HAMP" evidence="9">
    <location>
        <begin position="182"/>
        <end position="234"/>
    </location>
</feature>
<evidence type="ECO:0000256" key="4">
    <source>
        <dbReference type="ARBA" id="ARBA00022553"/>
    </source>
</evidence>
<feature type="domain" description="Histidine kinase" evidence="8">
    <location>
        <begin position="265"/>
        <end position="488"/>
    </location>
</feature>
<evidence type="ECO:0000256" key="5">
    <source>
        <dbReference type="ARBA" id="ARBA00022679"/>
    </source>
</evidence>
<dbReference type="PROSITE" id="PS50885">
    <property type="entry name" value="HAMP"/>
    <property type="match status" value="1"/>
</dbReference>
<organism evidence="10 11">
    <name type="scientific">Lujinxingia litoralis</name>
    <dbReference type="NCBI Taxonomy" id="2211119"/>
    <lineage>
        <taxon>Bacteria</taxon>
        <taxon>Deltaproteobacteria</taxon>
        <taxon>Bradymonadales</taxon>
        <taxon>Lujinxingiaceae</taxon>
        <taxon>Lujinxingia</taxon>
    </lineage>
</organism>
<dbReference type="InterPro" id="IPR036890">
    <property type="entry name" value="HATPase_C_sf"/>
</dbReference>
<name>A0A328C473_9DELT</name>
<dbReference type="SMART" id="SM00388">
    <property type="entry name" value="HisKA"/>
    <property type="match status" value="1"/>
</dbReference>